<dbReference type="Pfam" id="PF00667">
    <property type="entry name" value="FAD_binding_1"/>
    <property type="match status" value="1"/>
</dbReference>
<dbReference type="EC" id="1.14.13.39" evidence="5"/>
<dbReference type="SUPFAM" id="SSF63380">
    <property type="entry name" value="Riboflavin synthase domain-like"/>
    <property type="match status" value="1"/>
</dbReference>
<evidence type="ECO:0000256" key="1">
    <source>
        <dbReference type="ARBA" id="ARBA00001917"/>
    </source>
</evidence>
<keyword evidence="8" id="KW-0288">FMN</keyword>
<evidence type="ECO:0000256" key="6">
    <source>
        <dbReference type="ARBA" id="ARBA00022617"/>
    </source>
</evidence>
<keyword evidence="7" id="KW-0285">Flavoprotein</keyword>
<dbReference type="FunFam" id="1.20.990.10:FF:000002">
    <property type="entry name" value="Nitric oxide synthase"/>
    <property type="match status" value="1"/>
</dbReference>
<dbReference type="Gene3D" id="2.40.30.10">
    <property type="entry name" value="Translation factors"/>
    <property type="match status" value="1"/>
</dbReference>
<evidence type="ECO:0000256" key="2">
    <source>
        <dbReference type="ARBA" id="ARBA00001970"/>
    </source>
</evidence>
<evidence type="ECO:0000256" key="7">
    <source>
        <dbReference type="ARBA" id="ARBA00022630"/>
    </source>
</evidence>
<evidence type="ECO:0000256" key="13">
    <source>
        <dbReference type="ARBA" id="ARBA00023002"/>
    </source>
</evidence>
<dbReference type="InterPro" id="IPR003097">
    <property type="entry name" value="CysJ-like_FAD-binding"/>
</dbReference>
<evidence type="ECO:0000259" key="16">
    <source>
        <dbReference type="Pfam" id="PF00667"/>
    </source>
</evidence>
<keyword evidence="9" id="KW-0479">Metal-binding</keyword>
<feature type="domain" description="Sulfite reductase [NADPH] flavoprotein alpha-component-like FAD-binding" evidence="16">
    <location>
        <begin position="216"/>
        <end position="416"/>
    </location>
</feature>
<evidence type="ECO:0000256" key="15">
    <source>
        <dbReference type="SAM" id="MobiDB-lite"/>
    </source>
</evidence>
<feature type="region of interest" description="Disordered" evidence="15">
    <location>
        <begin position="1"/>
        <end position="23"/>
    </location>
</feature>
<evidence type="ECO:0000256" key="12">
    <source>
        <dbReference type="ARBA" id="ARBA00022860"/>
    </source>
</evidence>
<evidence type="ECO:0000256" key="9">
    <source>
        <dbReference type="ARBA" id="ARBA00022723"/>
    </source>
</evidence>
<dbReference type="InterPro" id="IPR029039">
    <property type="entry name" value="Flavoprotein-like_sf"/>
</dbReference>
<dbReference type="OrthoDB" id="5975341at2759"/>
<dbReference type="Proteomes" id="UP001163046">
    <property type="component" value="Unassembled WGS sequence"/>
</dbReference>
<organism evidence="17 18">
    <name type="scientific">Desmophyllum pertusum</name>
    <dbReference type="NCBI Taxonomy" id="174260"/>
    <lineage>
        <taxon>Eukaryota</taxon>
        <taxon>Metazoa</taxon>
        <taxon>Cnidaria</taxon>
        <taxon>Anthozoa</taxon>
        <taxon>Hexacorallia</taxon>
        <taxon>Scleractinia</taxon>
        <taxon>Caryophylliina</taxon>
        <taxon>Caryophylliidae</taxon>
        <taxon>Desmophyllum</taxon>
    </lineage>
</organism>
<dbReference type="Gene3D" id="1.20.990.10">
    <property type="entry name" value="NADPH-cytochrome p450 Reductase, Chain A, domain 3"/>
    <property type="match status" value="1"/>
</dbReference>
<dbReference type="InterPro" id="IPR017938">
    <property type="entry name" value="Riboflavin_synthase-like_b-brl"/>
</dbReference>
<evidence type="ECO:0000256" key="5">
    <source>
        <dbReference type="ARBA" id="ARBA00012989"/>
    </source>
</evidence>
<keyword evidence="6" id="KW-0349">Heme</keyword>
<dbReference type="AlphaFoldDB" id="A0A9W9ZWC7"/>
<dbReference type="GO" id="GO:0046872">
    <property type="term" value="F:metal ion binding"/>
    <property type="evidence" value="ECO:0007669"/>
    <property type="project" value="UniProtKB-KW"/>
</dbReference>
<comment type="caution">
    <text evidence="17">The sequence shown here is derived from an EMBL/GenBank/DDBJ whole genome shotgun (WGS) entry which is preliminary data.</text>
</comment>
<dbReference type="GO" id="GO:0005516">
    <property type="term" value="F:calmodulin binding"/>
    <property type="evidence" value="ECO:0007669"/>
    <property type="project" value="UniProtKB-KW"/>
</dbReference>
<dbReference type="PANTHER" id="PTHR43410">
    <property type="entry name" value="NITRIC OXIDE SYNTHASE OXYGENASE"/>
    <property type="match status" value="1"/>
</dbReference>
<comment type="cofactor">
    <cofactor evidence="3">
        <name>FAD</name>
        <dbReference type="ChEBI" id="CHEBI:57692"/>
    </cofactor>
</comment>
<dbReference type="Gene3D" id="3.40.50.360">
    <property type="match status" value="1"/>
</dbReference>
<dbReference type="InterPro" id="IPR050607">
    <property type="entry name" value="NOS"/>
</dbReference>
<comment type="similarity">
    <text evidence="4">Belongs to the NOS family.</text>
</comment>
<dbReference type="InterPro" id="IPR023173">
    <property type="entry name" value="NADPH_Cyt_P450_Rdtase_alpha"/>
</dbReference>
<evidence type="ECO:0000313" key="17">
    <source>
        <dbReference type="EMBL" id="KAJ7387219.1"/>
    </source>
</evidence>
<proteinExistence type="inferred from homology"/>
<evidence type="ECO:0000256" key="3">
    <source>
        <dbReference type="ARBA" id="ARBA00001974"/>
    </source>
</evidence>
<evidence type="ECO:0000313" key="18">
    <source>
        <dbReference type="Proteomes" id="UP001163046"/>
    </source>
</evidence>
<keyword evidence="14" id="KW-0408">Iron</keyword>
<gene>
    <name evidence="17" type="ORF">OS493_004191</name>
</gene>
<dbReference type="GO" id="GO:0004517">
    <property type="term" value="F:nitric-oxide synthase activity"/>
    <property type="evidence" value="ECO:0007669"/>
    <property type="project" value="UniProtKB-EC"/>
</dbReference>
<sequence length="435" mass="48541">MGTPESVHRHRNLSSVSHERVGRKTANCNASGDQVNAFISNISRAVKFSAKLFSKALAKRQKAVILYATETGKSERYAKMLGELFSHAFDPKDCPASEEYAHPEMENEQLVLNCEPAHLVNGDLTLSLIIAQYDETYSRQPVWFTKEKEKSGIDLTEQQVSHYANLRLRCDSFCISEEIKQSCSGNQSLDTVPQEWLGTRPPFRLALMCDICLRAATLLSVKNLQAAESSRSTISVQCKTENNTELQYKAGDHVAIFPANRPELVQALIDRLLDGVDPDKPIVVEALREVKGLLGTTKKWEAFRRLPSPITVRKALSRYLDITSVPSPQILKFLAAMAADEAEKEKTGSSWPGEGNNRYEDWKFESECNILDVLQEFPSLQVPADLLLTAASLVAADLFPGEVHLTVAVVQFNKKGEEFTLYKRSIVPVIRISLV</sequence>
<name>A0A9W9ZWC7_9CNID</name>
<comment type="cofactor">
    <cofactor evidence="2">
        <name>heme b</name>
        <dbReference type="ChEBI" id="CHEBI:60344"/>
    </cofactor>
</comment>
<protein>
    <recommendedName>
        <fullName evidence="5">nitric-oxide synthase (NADPH)</fullName>
        <ecNumber evidence="5">1.14.13.39</ecNumber>
    </recommendedName>
</protein>
<dbReference type="EMBL" id="MU825874">
    <property type="protein sequence ID" value="KAJ7387219.1"/>
    <property type="molecule type" value="Genomic_DNA"/>
</dbReference>
<keyword evidence="18" id="KW-1185">Reference proteome</keyword>
<evidence type="ECO:0000256" key="4">
    <source>
        <dbReference type="ARBA" id="ARBA00006267"/>
    </source>
</evidence>
<comment type="cofactor">
    <cofactor evidence="1">
        <name>FMN</name>
        <dbReference type="ChEBI" id="CHEBI:58210"/>
    </cofactor>
</comment>
<keyword evidence="12" id="KW-0112">Calmodulin-binding</keyword>
<keyword evidence="13" id="KW-0560">Oxidoreductase</keyword>
<keyword evidence="11" id="KW-0521">NADP</keyword>
<dbReference type="PANTHER" id="PTHR43410:SF1">
    <property type="entry name" value="NITRIC OXIDE SYNTHASE"/>
    <property type="match status" value="1"/>
</dbReference>
<evidence type="ECO:0000256" key="8">
    <source>
        <dbReference type="ARBA" id="ARBA00022643"/>
    </source>
</evidence>
<accession>A0A9W9ZWC7</accession>
<evidence type="ECO:0000256" key="14">
    <source>
        <dbReference type="ARBA" id="ARBA00023004"/>
    </source>
</evidence>
<keyword evidence="10" id="KW-0274">FAD</keyword>
<dbReference type="SUPFAM" id="SSF52218">
    <property type="entry name" value="Flavoproteins"/>
    <property type="match status" value="1"/>
</dbReference>
<evidence type="ECO:0000256" key="10">
    <source>
        <dbReference type="ARBA" id="ARBA00022827"/>
    </source>
</evidence>
<reference evidence="17" key="1">
    <citation type="submission" date="2023-01" db="EMBL/GenBank/DDBJ databases">
        <title>Genome assembly of the deep-sea coral Lophelia pertusa.</title>
        <authorList>
            <person name="Herrera S."/>
            <person name="Cordes E."/>
        </authorList>
    </citation>
    <scope>NUCLEOTIDE SEQUENCE</scope>
    <source>
        <strain evidence="17">USNM1676648</strain>
        <tissue evidence="17">Polyp</tissue>
    </source>
</reference>
<evidence type="ECO:0000256" key="11">
    <source>
        <dbReference type="ARBA" id="ARBA00022857"/>
    </source>
</evidence>